<dbReference type="SUPFAM" id="SSF55961">
    <property type="entry name" value="Bet v1-like"/>
    <property type="match status" value="1"/>
</dbReference>
<evidence type="ECO:0000256" key="1">
    <source>
        <dbReference type="ARBA" id="ARBA00006817"/>
    </source>
</evidence>
<evidence type="ECO:0000313" key="3">
    <source>
        <dbReference type="EMBL" id="GFJ77614.1"/>
    </source>
</evidence>
<dbReference type="EMBL" id="BLPF01000001">
    <property type="protein sequence ID" value="GFJ77614.1"/>
    <property type="molecule type" value="Genomic_DNA"/>
</dbReference>
<accession>A0A6V8K1P5</accession>
<dbReference type="CDD" id="cd08899">
    <property type="entry name" value="SRPBCC_CalC_Aha1-like_6"/>
    <property type="match status" value="1"/>
</dbReference>
<comment type="similarity">
    <text evidence="1">Belongs to the AHA1 family.</text>
</comment>
<dbReference type="RefSeq" id="WP_246273412.1">
    <property type="nucleotide sequence ID" value="NZ_BLPF01000001.1"/>
</dbReference>
<evidence type="ECO:0000313" key="4">
    <source>
        <dbReference type="Proteomes" id="UP000482800"/>
    </source>
</evidence>
<gene>
    <name evidence="3" type="ORF">Phou_017940</name>
</gene>
<sequence length="151" mass="16845">MFVRDFRHPREKVWGALVEPGQLREWAPFVPDRDLGGAGPATFTMLGGPDGESSPAEVLKVEPPALLVYDWGGDLMRWELEATGEGTRLTLRHTVRDRTWVPMVAAGWHICLDVADHLFAGDPIGSIVGDEAKEFGWEELREGYAERFGLE</sequence>
<dbReference type="Proteomes" id="UP000482800">
    <property type="component" value="Unassembled WGS sequence"/>
</dbReference>
<dbReference type="AlphaFoldDB" id="A0A6V8K1P5"/>
<feature type="domain" description="Activator of Hsp90 ATPase homologue 1/2-like C-terminal" evidence="2">
    <location>
        <begin position="8"/>
        <end position="113"/>
    </location>
</feature>
<dbReference type="Gene3D" id="3.30.530.20">
    <property type="match status" value="1"/>
</dbReference>
<dbReference type="Pfam" id="PF08327">
    <property type="entry name" value="AHSA1"/>
    <property type="match status" value="1"/>
</dbReference>
<evidence type="ECO:0000259" key="2">
    <source>
        <dbReference type="Pfam" id="PF08327"/>
    </source>
</evidence>
<reference evidence="3 4" key="1">
    <citation type="submission" date="2020-03" db="EMBL/GenBank/DDBJ databases">
        <title>Whole genome shotgun sequence of Phytohabitans houttuyneae NBRC 108639.</title>
        <authorList>
            <person name="Komaki H."/>
            <person name="Tamura T."/>
        </authorList>
    </citation>
    <scope>NUCLEOTIDE SEQUENCE [LARGE SCALE GENOMIC DNA]</scope>
    <source>
        <strain evidence="3 4">NBRC 108639</strain>
    </source>
</reference>
<proteinExistence type="inferred from homology"/>
<protein>
    <recommendedName>
        <fullName evidence="2">Activator of Hsp90 ATPase homologue 1/2-like C-terminal domain-containing protein</fullName>
    </recommendedName>
</protein>
<organism evidence="3 4">
    <name type="scientific">Phytohabitans houttuyneae</name>
    <dbReference type="NCBI Taxonomy" id="1076126"/>
    <lineage>
        <taxon>Bacteria</taxon>
        <taxon>Bacillati</taxon>
        <taxon>Actinomycetota</taxon>
        <taxon>Actinomycetes</taxon>
        <taxon>Micromonosporales</taxon>
        <taxon>Micromonosporaceae</taxon>
    </lineage>
</organism>
<dbReference type="InterPro" id="IPR023393">
    <property type="entry name" value="START-like_dom_sf"/>
</dbReference>
<keyword evidence="4" id="KW-1185">Reference proteome</keyword>
<name>A0A6V8K1P5_9ACTN</name>
<dbReference type="InterPro" id="IPR013538">
    <property type="entry name" value="ASHA1/2-like_C"/>
</dbReference>
<comment type="caution">
    <text evidence="3">The sequence shown here is derived from an EMBL/GenBank/DDBJ whole genome shotgun (WGS) entry which is preliminary data.</text>
</comment>
<reference evidence="3 4" key="2">
    <citation type="submission" date="2020-03" db="EMBL/GenBank/DDBJ databases">
        <authorList>
            <person name="Ichikawa N."/>
            <person name="Kimura A."/>
            <person name="Kitahashi Y."/>
            <person name="Uohara A."/>
        </authorList>
    </citation>
    <scope>NUCLEOTIDE SEQUENCE [LARGE SCALE GENOMIC DNA]</scope>
    <source>
        <strain evidence="3 4">NBRC 108639</strain>
    </source>
</reference>